<dbReference type="EMBL" id="BKCJ010165935">
    <property type="protein sequence ID" value="GEY28416.1"/>
    <property type="molecule type" value="Genomic_DNA"/>
</dbReference>
<name>A0A699HJI9_TANCI</name>
<gene>
    <name evidence="1" type="ORF">Tci_400390</name>
</gene>
<accession>A0A699HJI9</accession>
<feature type="non-terminal residue" evidence="1">
    <location>
        <position position="1"/>
    </location>
</feature>
<evidence type="ECO:0000313" key="1">
    <source>
        <dbReference type="EMBL" id="GEY28416.1"/>
    </source>
</evidence>
<organism evidence="1">
    <name type="scientific">Tanacetum cinerariifolium</name>
    <name type="common">Dalmatian daisy</name>
    <name type="synonym">Chrysanthemum cinerariifolium</name>
    <dbReference type="NCBI Taxonomy" id="118510"/>
    <lineage>
        <taxon>Eukaryota</taxon>
        <taxon>Viridiplantae</taxon>
        <taxon>Streptophyta</taxon>
        <taxon>Embryophyta</taxon>
        <taxon>Tracheophyta</taxon>
        <taxon>Spermatophyta</taxon>
        <taxon>Magnoliopsida</taxon>
        <taxon>eudicotyledons</taxon>
        <taxon>Gunneridae</taxon>
        <taxon>Pentapetalae</taxon>
        <taxon>asterids</taxon>
        <taxon>campanulids</taxon>
        <taxon>Asterales</taxon>
        <taxon>Asteraceae</taxon>
        <taxon>Asteroideae</taxon>
        <taxon>Anthemideae</taxon>
        <taxon>Anthemidinae</taxon>
        <taxon>Tanacetum</taxon>
    </lineage>
</organism>
<keyword evidence="1" id="KW-0548">Nucleotidyltransferase</keyword>
<proteinExistence type="predicted"/>
<protein>
    <submittedName>
        <fullName evidence="1">Putative reverse transcriptase domain-containing protein</fullName>
    </submittedName>
</protein>
<dbReference type="AlphaFoldDB" id="A0A699HJI9"/>
<comment type="caution">
    <text evidence="1">The sequence shown here is derived from an EMBL/GenBank/DDBJ whole genome shotgun (WGS) entry which is preliminary data.</text>
</comment>
<reference evidence="1" key="1">
    <citation type="journal article" date="2019" name="Sci. Rep.">
        <title>Draft genome of Tanacetum cinerariifolium, the natural source of mosquito coil.</title>
        <authorList>
            <person name="Yamashiro T."/>
            <person name="Shiraishi A."/>
            <person name="Satake H."/>
            <person name="Nakayama K."/>
        </authorList>
    </citation>
    <scope>NUCLEOTIDE SEQUENCE</scope>
</reference>
<keyword evidence="1" id="KW-0808">Transferase</keyword>
<keyword evidence="1" id="KW-0695">RNA-directed DNA polymerase</keyword>
<dbReference type="GO" id="GO:0003964">
    <property type="term" value="F:RNA-directed DNA polymerase activity"/>
    <property type="evidence" value="ECO:0007669"/>
    <property type="project" value="UniProtKB-KW"/>
</dbReference>
<sequence>INERISVKYYYISWYQEPRFLIKMPPKRNNNIYDVYERIVAIMDERLDQFVDQFANRMNDMMNPKRRGYRNSRRNECEESKKSFFEGDGSSLFVEREEWEDDRVTEVQYLMMIHMKKRLEEVAEGREIFEATFPLLEDFLDVFLDELPNALPPLCDIQHHIDLEPSLQLPNMSCYRLCPGEHEELRRQNFVGGLPCHGDSSDDDLLGNSRTNFVYPWGNDEGPSIEERALLFLEAKDRVKEKAKNEGKESENPFFKGDDSSLYVERKEWEDDHVADDDYEEGPVFDDDGEEDNIEDIVVVANDICSSMIQTSINVDFSKTIDSNPRELIWLQKGNLVEINILIAKKYQGYLKAKPMDDKFGFKMIKCMETASPEAHDGVTLPKVTASHFQGNDVTRRHDDVSLQSVQETLSQVDRVKASQNPSDIVTTYFLYIQTLCFHNSCVELGRAIVQPL</sequence>